<dbReference type="PANTHER" id="PTHR21666:SF285">
    <property type="entry name" value="M23 FAMILY METALLOPEPTIDASE"/>
    <property type="match status" value="1"/>
</dbReference>
<dbReference type="InterPro" id="IPR050570">
    <property type="entry name" value="Cell_wall_metabolism_enzyme"/>
</dbReference>
<dbReference type="SUPFAM" id="SSF51261">
    <property type="entry name" value="Duplicated hybrid motif"/>
    <property type="match status" value="1"/>
</dbReference>
<dbReference type="EC" id="3.4.-.-" evidence="1"/>
<comment type="caution">
    <text evidence="1">The sequence shown here is derived from an EMBL/GenBank/DDBJ whole genome shotgun (WGS) entry which is preliminary data.</text>
</comment>
<dbReference type="Proteomes" id="UP001565200">
    <property type="component" value="Unassembled WGS sequence"/>
</dbReference>
<proteinExistence type="predicted"/>
<dbReference type="Gene3D" id="2.70.70.10">
    <property type="entry name" value="Glucose Permease (Domain IIA)"/>
    <property type="match status" value="1"/>
</dbReference>
<organism evidence="1 2">
    <name type="scientific">Heminiphilus faecis</name>
    <dbReference type="NCBI Taxonomy" id="2601703"/>
    <lineage>
        <taxon>Bacteria</taxon>
        <taxon>Pseudomonadati</taxon>
        <taxon>Bacteroidota</taxon>
        <taxon>Bacteroidia</taxon>
        <taxon>Bacteroidales</taxon>
        <taxon>Muribaculaceae</taxon>
        <taxon>Heminiphilus</taxon>
    </lineage>
</organism>
<evidence type="ECO:0000313" key="1">
    <source>
        <dbReference type="EMBL" id="MEY8244127.1"/>
    </source>
</evidence>
<dbReference type="CDD" id="cd12797">
    <property type="entry name" value="M23_peptidase"/>
    <property type="match status" value="1"/>
</dbReference>
<protein>
    <submittedName>
        <fullName evidence="1">M23 family metallopeptidase</fullName>
        <ecNumber evidence="1">3.4.-.-</ecNumber>
    </submittedName>
</protein>
<reference evidence="1 2" key="1">
    <citation type="submission" date="2024-03" db="EMBL/GenBank/DDBJ databases">
        <title>Mouse gut bacterial collection (mGBC) of GemPharmatech.</title>
        <authorList>
            <person name="He Y."/>
            <person name="Dong L."/>
            <person name="Wu D."/>
            <person name="Gao X."/>
            <person name="Lin Z."/>
        </authorList>
    </citation>
    <scope>NUCLEOTIDE SEQUENCE [LARGE SCALE GENOMIC DNA]</scope>
    <source>
        <strain evidence="1 2">54-13</strain>
    </source>
</reference>
<name>A0ABV4CRW6_9BACT</name>
<gene>
    <name evidence="1" type="ORF">AAK873_00685</name>
</gene>
<evidence type="ECO:0000313" key="2">
    <source>
        <dbReference type="Proteomes" id="UP001565200"/>
    </source>
</evidence>
<keyword evidence="1" id="KW-0378">Hydrolase</keyword>
<dbReference type="RefSeq" id="WP_369863066.1">
    <property type="nucleotide sequence ID" value="NZ_JBCLPP010000002.1"/>
</dbReference>
<dbReference type="GO" id="GO:0016787">
    <property type="term" value="F:hydrolase activity"/>
    <property type="evidence" value="ECO:0007669"/>
    <property type="project" value="UniProtKB-KW"/>
</dbReference>
<dbReference type="InterPro" id="IPR011055">
    <property type="entry name" value="Dup_hybrid_motif"/>
</dbReference>
<dbReference type="EMBL" id="JBCLPP010000002">
    <property type="protein sequence ID" value="MEY8244127.1"/>
    <property type="molecule type" value="Genomic_DNA"/>
</dbReference>
<sequence>MKHYRYILTAAVLTASSAFCNEKLPELSKPLNIPLFLSGNFGELRNNHFHSGIDLKTQGRIGLPVFSVDDGYVSRIVVSPWGFGRAVYVTHPASGLTTVYGHLDSFSPKIDKTIRRMQYEREQFSIDCEFKPDELPVKRGETIGKSGNAGSSGGPHLYLDVRDTSTGEAIDPLPYFRRHITDNVAPEVRAVALYPVKGSGAVESIDKPSVHTPAELNKPYSAWGEVIPAIKAYDRMSGTHNIYGIKYMTLKVDGKEVYNRTIERFDFDNTRAIHTLVDNDAVVNHGSWMMWTLIPQSAPLDHMITSCDGGVININEEREYKCEWILADEYGNTRRVPFTIQGHVSDIAEVSPKGDRLDYKGHNTYSIDGIKVDFPAGTFYSDIDFSVSKSPSAEYITPVYHVGDRAIPVSGSYKLTIDLPDDTIADKSKYLMVRINGKRVSRVDSRYEDGRVTGTPSALGNFAVTTDTKAPRIRPEVPARWGKTGVIKVKISDNLSGIDNYRGEIDGKFALFELDGKTGRLNFRMDASRWTRGTKHDLVISVTDACGNTARHESKFTW</sequence>
<keyword evidence="2" id="KW-1185">Reference proteome</keyword>
<accession>A0ABV4CRW6</accession>
<dbReference type="PANTHER" id="PTHR21666">
    <property type="entry name" value="PEPTIDASE-RELATED"/>
    <property type="match status" value="1"/>
</dbReference>